<dbReference type="AlphaFoldDB" id="A0A9N8EA82"/>
<reference evidence="9" key="1">
    <citation type="submission" date="2020-06" db="EMBL/GenBank/DDBJ databases">
        <authorList>
            <consortium name="Plant Systems Biology data submission"/>
        </authorList>
    </citation>
    <scope>NUCLEOTIDE SEQUENCE</scope>
    <source>
        <strain evidence="9">D6</strain>
    </source>
</reference>
<dbReference type="Pfam" id="PF00447">
    <property type="entry name" value="HSF_DNA-bind"/>
    <property type="match status" value="2"/>
</dbReference>
<sequence length="890" mass="96262">MTSEGGQSTPDAEAAVALAGFAQTASTVSLPSNTASRRSWDQEHAAAAPPMDNGAAQPPATAPAIDPKYHAVVAAATAPTHPQRQPAVASAARPAYPYYHLPPHYSHYPPPHYPHPSHHAPHVPASAAPVATPAPAIVTHAAPAPAHHTTIHASATPASVSHMASRQPYAEAQFQPRPQPQVQPQQVAVEKPTAFLMSMSSIGFGVSQTCSVDATEAAVRAVQDSMARSAVRVPPSDAVRSQLTIHVKLGVPAKPTGEPMHVDTSRLSLFLPQSVPLVGVEIVVGGLLIDHKEADGAPLAESTATPIPNPHICTAVASVTLQQGKSNPTTSSQQTAEPVLQQSTARAAPVQTTNGRPPEPTHAVAPATAAPTNSPWSQLHSPPLPPHPPQHHRSVSQPLPAAYQHPPAAAPPHRASTTTTHPGQGPSQGQGYVHRSNSMEVLAQISGELRERQYGLVNIAPAPPTSNTKTAASSDTQNGEDNSTYNYKKLSPGMTPKNNKRLFVRHEYKDYAREKPLPEEMFLVHSDSRTPNAAFPLKLHETLAQIELDGLGHILGWMPHGRSFKIHQQQEFVDVVLPRYFVMTKKSSFLRQLNLYNFNRISVGPDSGSYYHEKFLKGLKFLCRRMTRQKVNGNGIRAAGNPEEEPQLNNYPPCPPKSVDYGSDDDGDESAEQLGSAPLPALDEGSADTNQPAKQDSNGGNNGSVRRTSSVSRTDGPGHNNSFPFKLHRLLDKIESEGTNLKDIISWQPHGRSFLVHDVDRFVSEIMNGKVFNQSKYSSFQRQLHMYNFQRITFGRDKGAYHHDKFQRGRPDLCVSMVRTRVNGKGCRRPGDPDNEPDFYEMEHAPTIGPGGVLIELPTGNSQEDDDDMDDNEESEMQIVDNGETSAVAV</sequence>
<evidence type="ECO:0000256" key="7">
    <source>
        <dbReference type="SAM" id="MobiDB-lite"/>
    </source>
</evidence>
<comment type="subcellular location">
    <subcellularLocation>
        <location evidence="1">Nucleus</location>
    </subcellularLocation>
</comment>
<dbReference type="InterPro" id="IPR036390">
    <property type="entry name" value="WH_DNA-bd_sf"/>
</dbReference>
<dbReference type="SUPFAM" id="SSF46785">
    <property type="entry name" value="Winged helix' DNA-binding domain"/>
    <property type="match status" value="2"/>
</dbReference>
<feature type="compositionally biased region" description="Polar residues" evidence="7">
    <location>
        <begin position="25"/>
        <end position="37"/>
    </location>
</feature>
<feature type="domain" description="HSF-type DNA-binding" evidence="8">
    <location>
        <begin position="531"/>
        <end position="629"/>
    </location>
</feature>
<feature type="compositionally biased region" description="Acidic residues" evidence="7">
    <location>
        <begin position="863"/>
        <end position="876"/>
    </location>
</feature>
<accession>A0A9N8EA82</accession>
<dbReference type="GO" id="GO:0043565">
    <property type="term" value="F:sequence-specific DNA binding"/>
    <property type="evidence" value="ECO:0007669"/>
    <property type="project" value="InterPro"/>
</dbReference>
<dbReference type="Proteomes" id="UP001153069">
    <property type="component" value="Unassembled WGS sequence"/>
</dbReference>
<feature type="compositionally biased region" description="Acidic residues" evidence="7">
    <location>
        <begin position="662"/>
        <end position="671"/>
    </location>
</feature>
<dbReference type="Gene3D" id="1.10.10.10">
    <property type="entry name" value="Winged helix-like DNA-binding domain superfamily/Winged helix DNA-binding domain"/>
    <property type="match status" value="2"/>
</dbReference>
<keyword evidence="5" id="KW-0539">Nucleus</keyword>
<dbReference type="EMBL" id="CAICTM010000851">
    <property type="protein sequence ID" value="CAB9517382.1"/>
    <property type="molecule type" value="Genomic_DNA"/>
</dbReference>
<feature type="compositionally biased region" description="Polar residues" evidence="7">
    <location>
        <begin position="465"/>
        <end position="486"/>
    </location>
</feature>
<name>A0A9N8EA82_9STRA</name>
<gene>
    <name evidence="9" type="ORF">SEMRO_852_G211060.1</name>
</gene>
<dbReference type="InterPro" id="IPR037103">
    <property type="entry name" value="Tubulin/FtsZ-like_C"/>
</dbReference>
<feature type="region of interest" description="Disordered" evidence="7">
    <location>
        <begin position="634"/>
        <end position="724"/>
    </location>
</feature>
<feature type="region of interest" description="Disordered" evidence="7">
    <location>
        <begin position="459"/>
        <end position="498"/>
    </location>
</feature>
<dbReference type="PANTHER" id="PTHR10015">
    <property type="entry name" value="HEAT SHOCK TRANSCRIPTION FACTOR"/>
    <property type="match status" value="1"/>
</dbReference>
<dbReference type="FunFam" id="1.10.10.10:FF:000479">
    <property type="entry name" value="Predicted protein"/>
    <property type="match status" value="2"/>
</dbReference>
<feature type="region of interest" description="Disordered" evidence="7">
    <location>
        <begin position="850"/>
        <end position="890"/>
    </location>
</feature>
<dbReference type="Gene3D" id="3.30.1330.20">
    <property type="entry name" value="Tubulin/FtsZ, C-terminal domain"/>
    <property type="match status" value="1"/>
</dbReference>
<feature type="region of interest" description="Disordered" evidence="7">
    <location>
        <begin position="156"/>
        <end position="187"/>
    </location>
</feature>
<feature type="compositionally biased region" description="Low complexity" evidence="7">
    <location>
        <begin position="704"/>
        <end position="714"/>
    </location>
</feature>
<dbReference type="GO" id="GO:0005634">
    <property type="term" value="C:nucleus"/>
    <property type="evidence" value="ECO:0007669"/>
    <property type="project" value="UniProtKB-SubCell"/>
</dbReference>
<comment type="similarity">
    <text evidence="6">Belongs to the HSF family.</text>
</comment>
<evidence type="ECO:0000313" key="9">
    <source>
        <dbReference type="EMBL" id="CAB9517382.1"/>
    </source>
</evidence>
<evidence type="ECO:0000256" key="2">
    <source>
        <dbReference type="ARBA" id="ARBA00022741"/>
    </source>
</evidence>
<keyword evidence="2" id="KW-0547">Nucleotide-binding</keyword>
<dbReference type="SMART" id="SM00415">
    <property type="entry name" value="HSF"/>
    <property type="match status" value="2"/>
</dbReference>
<feature type="compositionally biased region" description="Polar residues" evidence="7">
    <location>
        <begin position="687"/>
        <end position="699"/>
    </location>
</feature>
<feature type="region of interest" description="Disordered" evidence="7">
    <location>
        <begin position="25"/>
        <end position="59"/>
    </location>
</feature>
<dbReference type="InterPro" id="IPR036388">
    <property type="entry name" value="WH-like_DNA-bd_sf"/>
</dbReference>
<dbReference type="PANTHER" id="PTHR10015:SF206">
    <property type="entry name" value="HSF-TYPE DNA-BINDING DOMAIN-CONTAINING PROTEIN"/>
    <property type="match status" value="1"/>
</dbReference>
<dbReference type="InterPro" id="IPR011719">
    <property type="entry name" value="CHP02058"/>
</dbReference>
<evidence type="ECO:0000259" key="8">
    <source>
        <dbReference type="SMART" id="SM00415"/>
    </source>
</evidence>
<keyword evidence="3" id="KW-0238">DNA-binding</keyword>
<proteinExistence type="inferred from homology"/>
<dbReference type="GO" id="GO:0005525">
    <property type="term" value="F:GTP binding"/>
    <property type="evidence" value="ECO:0007669"/>
    <property type="project" value="UniProtKB-KW"/>
</dbReference>
<evidence type="ECO:0000256" key="3">
    <source>
        <dbReference type="ARBA" id="ARBA00023125"/>
    </source>
</evidence>
<evidence type="ECO:0000313" key="10">
    <source>
        <dbReference type="Proteomes" id="UP001153069"/>
    </source>
</evidence>
<keyword evidence="10" id="KW-1185">Reference proteome</keyword>
<keyword evidence="4" id="KW-0342">GTP-binding</keyword>
<dbReference type="GO" id="GO:0003700">
    <property type="term" value="F:DNA-binding transcription factor activity"/>
    <property type="evidence" value="ECO:0007669"/>
    <property type="project" value="InterPro"/>
</dbReference>
<evidence type="ECO:0000256" key="5">
    <source>
        <dbReference type="ARBA" id="ARBA00023242"/>
    </source>
</evidence>
<evidence type="ECO:0000256" key="1">
    <source>
        <dbReference type="ARBA" id="ARBA00004123"/>
    </source>
</evidence>
<protein>
    <submittedName>
        <fullName evidence="9">Shock factor protein 4</fullName>
    </submittedName>
</protein>
<feature type="domain" description="HSF-type DNA-binding" evidence="8">
    <location>
        <begin position="719"/>
        <end position="820"/>
    </location>
</feature>
<evidence type="ECO:0000256" key="4">
    <source>
        <dbReference type="ARBA" id="ARBA00023134"/>
    </source>
</evidence>
<feature type="compositionally biased region" description="Low complexity" evidence="7">
    <location>
        <begin position="400"/>
        <end position="422"/>
    </location>
</feature>
<feature type="region of interest" description="Disordered" evidence="7">
    <location>
        <begin position="323"/>
        <end position="432"/>
    </location>
</feature>
<evidence type="ECO:0000256" key="6">
    <source>
        <dbReference type="RuleBase" id="RU004020"/>
    </source>
</evidence>
<feature type="compositionally biased region" description="Low complexity" evidence="7">
    <location>
        <begin position="173"/>
        <end position="186"/>
    </location>
</feature>
<dbReference type="InterPro" id="IPR000232">
    <property type="entry name" value="HSF_DNA-bd"/>
</dbReference>
<comment type="caution">
    <text evidence="9">The sequence shown here is derived from an EMBL/GenBank/DDBJ whole genome shotgun (WGS) entry which is preliminary data.</text>
</comment>
<organism evidence="9 10">
    <name type="scientific">Seminavis robusta</name>
    <dbReference type="NCBI Taxonomy" id="568900"/>
    <lineage>
        <taxon>Eukaryota</taxon>
        <taxon>Sar</taxon>
        <taxon>Stramenopiles</taxon>
        <taxon>Ochrophyta</taxon>
        <taxon>Bacillariophyta</taxon>
        <taxon>Bacillariophyceae</taxon>
        <taxon>Bacillariophycidae</taxon>
        <taxon>Naviculales</taxon>
        <taxon>Naviculaceae</taxon>
        <taxon>Seminavis</taxon>
    </lineage>
</organism>
<dbReference type="Pfam" id="PF09585">
    <property type="entry name" value="Lin0512_fam"/>
    <property type="match status" value="1"/>
</dbReference>
<dbReference type="OrthoDB" id="45998at2759"/>
<feature type="compositionally biased region" description="Polar residues" evidence="7">
    <location>
        <begin position="323"/>
        <end position="355"/>
    </location>
</feature>
<feature type="compositionally biased region" description="Low complexity" evidence="7">
    <location>
        <begin position="361"/>
        <end position="381"/>
    </location>
</feature>